<dbReference type="NCBIfam" id="TIGR00634">
    <property type="entry name" value="recN"/>
    <property type="match status" value="1"/>
</dbReference>
<reference evidence="11" key="2">
    <citation type="journal article" date="2021" name="PeerJ">
        <title>Extensive microbial diversity within the chicken gut microbiome revealed by metagenomics and culture.</title>
        <authorList>
            <person name="Gilroy R."/>
            <person name="Ravi A."/>
            <person name="Getino M."/>
            <person name="Pursley I."/>
            <person name="Horton D.L."/>
            <person name="Alikhan N.F."/>
            <person name="Baker D."/>
            <person name="Gharbi K."/>
            <person name="Hall N."/>
            <person name="Watson M."/>
            <person name="Adriaenssens E.M."/>
            <person name="Foster-Nyarko E."/>
            <person name="Jarju S."/>
            <person name="Secka A."/>
            <person name="Antonio M."/>
            <person name="Oren A."/>
            <person name="Chaudhuri R.R."/>
            <person name="La Ragione R."/>
            <person name="Hildebrand F."/>
            <person name="Pallen M.J."/>
        </authorList>
    </citation>
    <scope>NUCLEOTIDE SEQUENCE</scope>
    <source>
        <strain evidence="11">G3-8215</strain>
    </source>
</reference>
<evidence type="ECO:0000256" key="6">
    <source>
        <dbReference type="ARBA" id="ARBA00022840"/>
    </source>
</evidence>
<dbReference type="InterPro" id="IPR025662">
    <property type="entry name" value="Sigma_54_int_dom_ATP-bd_1"/>
</dbReference>
<feature type="domain" description="RecF/RecN/SMC N-terminal" evidence="10">
    <location>
        <begin position="2"/>
        <end position="511"/>
    </location>
</feature>
<dbReference type="AlphaFoldDB" id="A0A940DT50"/>
<dbReference type="PANTHER" id="PTHR11059:SF0">
    <property type="entry name" value="DNA REPAIR PROTEIN RECN"/>
    <property type="match status" value="1"/>
</dbReference>
<comment type="caution">
    <text evidence="11">The sequence shown here is derived from an EMBL/GenBank/DDBJ whole genome shotgun (WGS) entry which is preliminary data.</text>
</comment>
<dbReference type="GO" id="GO:0006310">
    <property type="term" value="P:DNA recombination"/>
    <property type="evidence" value="ECO:0007669"/>
    <property type="project" value="InterPro"/>
</dbReference>
<dbReference type="GO" id="GO:0005524">
    <property type="term" value="F:ATP binding"/>
    <property type="evidence" value="ECO:0007669"/>
    <property type="project" value="UniProtKB-KW"/>
</dbReference>
<reference evidence="11" key="1">
    <citation type="submission" date="2020-10" db="EMBL/GenBank/DDBJ databases">
        <authorList>
            <person name="Gilroy R."/>
        </authorList>
    </citation>
    <scope>NUCLEOTIDE SEQUENCE</scope>
    <source>
        <strain evidence="11">G3-8215</strain>
    </source>
</reference>
<proteinExistence type="inferred from homology"/>
<comment type="similarity">
    <text evidence="2 9">Belongs to the RecN family.</text>
</comment>
<dbReference type="GO" id="GO:0006281">
    <property type="term" value="P:DNA repair"/>
    <property type="evidence" value="ECO:0007669"/>
    <property type="project" value="UniProtKB-KW"/>
</dbReference>
<sequence>MLKSLHVKNYVLIDFLDIDFPEGLVIVTGQTGAGKSIMTGALAMVCGAKADPSVIGDGAENCVVEAVFDMGDSDPVLRQVVGDNDVEWDDGLLVVRRIVSRSGRSRAFINDCPVAVQVLSSVSSRLLDIHSQHQTLLLSDRKFQLMMLDSFAGNADALQDFRELWNRYTALKSELETVTSAIEKSLSEQEYNSSVLHHLEDARLVPGELEDLESEQKKLANAEDIKSSLCSVESEFSGDGGDGARSLSASLKSVQRSLEKLTPFVPEASALASRIESSRLELDDIYSEVTEINSSVDVSPERLQAVDDRISLLYGLMHRHSCGSVDELIALRESLSASVAGVSGLQERKEAAEKEMACVMSELQSRSEALHAVREKAASALADAIMEKLHFLELPFSVFRIDLLPADMSPTGGDSVVFRFSSSGKEPVEVAKCASGGEMSRIMLSLKAVMSRFYKMPTMIFDEIDTGVSGSVADKMGALICEMGKYMQVFAITHLPQVAAKGSAHYLVSKTVDPVSSKAETTIKKLSDEQRVLEVARMLSGSVLTDAAIANAKDLLKG</sequence>
<evidence type="ECO:0000256" key="8">
    <source>
        <dbReference type="ARBA" id="ARBA00033408"/>
    </source>
</evidence>
<dbReference type="PIRSF" id="PIRSF003128">
    <property type="entry name" value="RecN"/>
    <property type="match status" value="1"/>
</dbReference>
<evidence type="ECO:0000313" key="12">
    <source>
        <dbReference type="Proteomes" id="UP000725002"/>
    </source>
</evidence>
<evidence type="ECO:0000256" key="4">
    <source>
        <dbReference type="ARBA" id="ARBA00022741"/>
    </source>
</evidence>
<dbReference type="EMBL" id="JADILV010000073">
    <property type="protein sequence ID" value="MBO8484410.1"/>
    <property type="molecule type" value="Genomic_DNA"/>
</dbReference>
<gene>
    <name evidence="11" type="primary">recN</name>
    <name evidence="11" type="ORF">IAB75_09930</name>
</gene>
<evidence type="ECO:0000256" key="7">
    <source>
        <dbReference type="ARBA" id="ARBA00023204"/>
    </source>
</evidence>
<evidence type="ECO:0000259" key="10">
    <source>
        <dbReference type="Pfam" id="PF02463"/>
    </source>
</evidence>
<keyword evidence="5 9" id="KW-0227">DNA damage</keyword>
<dbReference type="SUPFAM" id="SSF52540">
    <property type="entry name" value="P-loop containing nucleoside triphosphate hydrolases"/>
    <property type="match status" value="2"/>
</dbReference>
<dbReference type="PROSITE" id="PS00675">
    <property type="entry name" value="SIGMA54_INTERACT_1"/>
    <property type="match status" value="1"/>
</dbReference>
<dbReference type="GO" id="GO:0009432">
    <property type="term" value="P:SOS response"/>
    <property type="evidence" value="ECO:0007669"/>
    <property type="project" value="TreeGrafter"/>
</dbReference>
<dbReference type="GO" id="GO:0043590">
    <property type="term" value="C:bacterial nucleoid"/>
    <property type="evidence" value="ECO:0007669"/>
    <property type="project" value="TreeGrafter"/>
</dbReference>
<evidence type="ECO:0000256" key="1">
    <source>
        <dbReference type="ARBA" id="ARBA00003618"/>
    </source>
</evidence>
<accession>A0A940DT50</accession>
<keyword evidence="4" id="KW-0547">Nucleotide-binding</keyword>
<dbReference type="InterPro" id="IPR003395">
    <property type="entry name" value="RecF/RecN/SMC_N"/>
</dbReference>
<organism evidence="11 12">
    <name type="scientific">Candidatus Cryptobacteroides avicola</name>
    <dbReference type="NCBI Taxonomy" id="2840757"/>
    <lineage>
        <taxon>Bacteria</taxon>
        <taxon>Pseudomonadati</taxon>
        <taxon>Bacteroidota</taxon>
        <taxon>Bacteroidia</taxon>
        <taxon>Bacteroidales</taxon>
        <taxon>Candidatus Cryptobacteroides</taxon>
    </lineage>
</organism>
<dbReference type="InterPro" id="IPR027417">
    <property type="entry name" value="P-loop_NTPase"/>
</dbReference>
<evidence type="ECO:0000256" key="2">
    <source>
        <dbReference type="ARBA" id="ARBA00009441"/>
    </source>
</evidence>
<dbReference type="Pfam" id="PF02463">
    <property type="entry name" value="SMC_N"/>
    <property type="match status" value="1"/>
</dbReference>
<dbReference type="InterPro" id="IPR004604">
    <property type="entry name" value="DNA_recomb/repair_RecN"/>
</dbReference>
<evidence type="ECO:0000256" key="3">
    <source>
        <dbReference type="ARBA" id="ARBA00021315"/>
    </source>
</evidence>
<keyword evidence="7 9" id="KW-0234">DNA repair</keyword>
<dbReference type="CDD" id="cd03241">
    <property type="entry name" value="ABC_RecN"/>
    <property type="match status" value="2"/>
</dbReference>
<evidence type="ECO:0000256" key="9">
    <source>
        <dbReference type="PIRNR" id="PIRNR003128"/>
    </source>
</evidence>
<protein>
    <recommendedName>
        <fullName evidence="3 9">DNA repair protein RecN</fullName>
    </recommendedName>
    <alternativeName>
        <fullName evidence="8 9">Recombination protein N</fullName>
    </alternativeName>
</protein>
<name>A0A940DT50_9BACT</name>
<keyword evidence="6" id="KW-0067">ATP-binding</keyword>
<dbReference type="PANTHER" id="PTHR11059">
    <property type="entry name" value="DNA REPAIR PROTEIN RECN"/>
    <property type="match status" value="1"/>
</dbReference>
<dbReference type="Gene3D" id="3.40.50.300">
    <property type="entry name" value="P-loop containing nucleotide triphosphate hydrolases"/>
    <property type="match status" value="2"/>
</dbReference>
<evidence type="ECO:0000313" key="11">
    <source>
        <dbReference type="EMBL" id="MBO8484410.1"/>
    </source>
</evidence>
<comment type="function">
    <text evidence="1 9">May be involved in recombinational repair of damaged DNA.</text>
</comment>
<evidence type="ECO:0000256" key="5">
    <source>
        <dbReference type="ARBA" id="ARBA00022763"/>
    </source>
</evidence>
<dbReference type="Proteomes" id="UP000725002">
    <property type="component" value="Unassembled WGS sequence"/>
</dbReference>